<dbReference type="RefSeq" id="WP_242632259.1">
    <property type="nucleotide sequence ID" value="NZ_SJPI01000003.1"/>
</dbReference>
<dbReference type="Proteomes" id="UP000316598">
    <property type="component" value="Unassembled WGS sequence"/>
</dbReference>
<proteinExistence type="predicted"/>
<feature type="transmembrane region" description="Helical" evidence="1">
    <location>
        <begin position="7"/>
        <end position="27"/>
    </location>
</feature>
<gene>
    <name evidence="2" type="ORF">Pla22_46410</name>
</gene>
<keyword evidence="1" id="KW-1133">Transmembrane helix</keyword>
<keyword evidence="1" id="KW-0812">Transmembrane</keyword>
<evidence type="ECO:0008006" key="4">
    <source>
        <dbReference type="Google" id="ProtNLM"/>
    </source>
</evidence>
<dbReference type="EMBL" id="SJPI01000003">
    <property type="protein sequence ID" value="TWT49444.1"/>
    <property type="molecule type" value="Genomic_DNA"/>
</dbReference>
<keyword evidence="1" id="KW-0472">Membrane</keyword>
<keyword evidence="3" id="KW-1185">Reference proteome</keyword>
<sequence>MQFIRRYWGASLILLMVAVHAGVIGYVRSRVARLSDVESTAFEIGEFRFQSTSDIATVYHFRLHAVVDPSKIHRGRERLTQVRMEICETSEQLLRQADPSWLDDPSQTQIRERLMEIVRSHLEEPLVQRVMITDWLELPVGNVDLNLHSADAT</sequence>
<dbReference type="AlphaFoldDB" id="A0A5C5WFB0"/>
<name>A0A5C5WFB0_9BACT</name>
<evidence type="ECO:0000313" key="2">
    <source>
        <dbReference type="EMBL" id="TWT49444.1"/>
    </source>
</evidence>
<organism evidence="2 3">
    <name type="scientific">Rubripirellula amarantea</name>
    <dbReference type="NCBI Taxonomy" id="2527999"/>
    <lineage>
        <taxon>Bacteria</taxon>
        <taxon>Pseudomonadati</taxon>
        <taxon>Planctomycetota</taxon>
        <taxon>Planctomycetia</taxon>
        <taxon>Pirellulales</taxon>
        <taxon>Pirellulaceae</taxon>
        <taxon>Rubripirellula</taxon>
    </lineage>
</organism>
<comment type="caution">
    <text evidence="2">The sequence shown here is derived from an EMBL/GenBank/DDBJ whole genome shotgun (WGS) entry which is preliminary data.</text>
</comment>
<evidence type="ECO:0000313" key="3">
    <source>
        <dbReference type="Proteomes" id="UP000316598"/>
    </source>
</evidence>
<reference evidence="2 3" key="1">
    <citation type="submission" date="2019-02" db="EMBL/GenBank/DDBJ databases">
        <title>Deep-cultivation of Planctomycetes and their phenomic and genomic characterization uncovers novel biology.</title>
        <authorList>
            <person name="Wiegand S."/>
            <person name="Jogler M."/>
            <person name="Boedeker C."/>
            <person name="Pinto D."/>
            <person name="Vollmers J."/>
            <person name="Rivas-Marin E."/>
            <person name="Kohn T."/>
            <person name="Peeters S.H."/>
            <person name="Heuer A."/>
            <person name="Rast P."/>
            <person name="Oberbeckmann S."/>
            <person name="Bunk B."/>
            <person name="Jeske O."/>
            <person name="Meyerdierks A."/>
            <person name="Storesund J.E."/>
            <person name="Kallscheuer N."/>
            <person name="Luecker S."/>
            <person name="Lage O.M."/>
            <person name="Pohl T."/>
            <person name="Merkel B.J."/>
            <person name="Hornburger P."/>
            <person name="Mueller R.-W."/>
            <person name="Bruemmer F."/>
            <person name="Labrenz M."/>
            <person name="Spormann A.M."/>
            <person name="Op Den Camp H."/>
            <person name="Overmann J."/>
            <person name="Amann R."/>
            <person name="Jetten M.S.M."/>
            <person name="Mascher T."/>
            <person name="Medema M.H."/>
            <person name="Devos D.P."/>
            <person name="Kaster A.-K."/>
            <person name="Ovreas L."/>
            <person name="Rohde M."/>
            <person name="Galperin M.Y."/>
            <person name="Jogler C."/>
        </authorList>
    </citation>
    <scope>NUCLEOTIDE SEQUENCE [LARGE SCALE GENOMIC DNA]</scope>
    <source>
        <strain evidence="2 3">Pla22</strain>
    </source>
</reference>
<protein>
    <recommendedName>
        <fullName evidence="4">Flagellar protein FliL</fullName>
    </recommendedName>
</protein>
<accession>A0A5C5WFB0</accession>
<evidence type="ECO:0000256" key="1">
    <source>
        <dbReference type="SAM" id="Phobius"/>
    </source>
</evidence>